<dbReference type="AlphaFoldDB" id="C5J6Z5"/>
<gene>
    <name evidence="8" type="primary">deoA</name>
    <name evidence="8" type="ordered locus">MCJ_005590</name>
</gene>
<dbReference type="GO" id="GO:0004645">
    <property type="term" value="F:1,4-alpha-oligoglucan phosphorylase activity"/>
    <property type="evidence" value="ECO:0007669"/>
    <property type="project" value="InterPro"/>
</dbReference>
<evidence type="ECO:0000256" key="5">
    <source>
        <dbReference type="ARBA" id="ARBA00048550"/>
    </source>
</evidence>
<dbReference type="SMART" id="SM00941">
    <property type="entry name" value="PYNP_C"/>
    <property type="match status" value="1"/>
</dbReference>
<dbReference type="Pfam" id="PF07831">
    <property type="entry name" value="PYNP_C"/>
    <property type="match status" value="1"/>
</dbReference>
<keyword evidence="3" id="KW-0328">Glycosyltransferase</keyword>
<comment type="subunit">
    <text evidence="2">Homodimer.</text>
</comment>
<dbReference type="PANTHER" id="PTHR10515:SF0">
    <property type="entry name" value="THYMIDINE PHOSPHORYLASE"/>
    <property type="match status" value="1"/>
</dbReference>
<feature type="domain" description="Pyrimidine nucleoside phosphorylase C-terminal" evidence="7">
    <location>
        <begin position="343"/>
        <end position="417"/>
    </location>
</feature>
<dbReference type="GO" id="GO:0006206">
    <property type="term" value="P:pyrimidine nucleobase metabolic process"/>
    <property type="evidence" value="ECO:0007669"/>
    <property type="project" value="InterPro"/>
</dbReference>
<dbReference type="InterPro" id="IPR000312">
    <property type="entry name" value="Glycosyl_Trfase_fam3"/>
</dbReference>
<evidence type="ECO:0000256" key="2">
    <source>
        <dbReference type="ARBA" id="ARBA00011738"/>
    </source>
</evidence>
<dbReference type="Gene3D" id="1.20.970.10">
    <property type="entry name" value="Transferase, Pyrimidine Nucleoside Phosphorylase, Chain C"/>
    <property type="match status" value="1"/>
</dbReference>
<keyword evidence="4" id="KW-0808">Transferase</keyword>
<evidence type="ECO:0000313" key="8">
    <source>
        <dbReference type="EMBL" id="CAT05258.1"/>
    </source>
</evidence>
<dbReference type="Proteomes" id="UP000001491">
    <property type="component" value="Chromosome"/>
</dbReference>
<name>C5J6Z5_MESCH</name>
<dbReference type="InterPro" id="IPR036566">
    <property type="entry name" value="PYNP-like_C_sf"/>
</dbReference>
<dbReference type="NCBIfam" id="TIGR02644">
    <property type="entry name" value="Y_phosphoryl"/>
    <property type="match status" value="1"/>
</dbReference>
<dbReference type="Gene3D" id="3.40.1030.10">
    <property type="entry name" value="Nucleoside phosphorylase/phosphoribosyltransferase catalytic domain"/>
    <property type="match status" value="1"/>
</dbReference>
<evidence type="ECO:0000313" key="9">
    <source>
        <dbReference type="Proteomes" id="UP000001491"/>
    </source>
</evidence>
<evidence type="ECO:0000256" key="3">
    <source>
        <dbReference type="ARBA" id="ARBA00022676"/>
    </source>
</evidence>
<dbReference type="GO" id="GO:0009032">
    <property type="term" value="F:thymidine phosphorylase activity"/>
    <property type="evidence" value="ECO:0007669"/>
    <property type="project" value="UniProtKB-EC"/>
</dbReference>
<comment type="catalytic activity">
    <reaction evidence="5">
        <text>thymidine + phosphate = 2-deoxy-alpha-D-ribose 1-phosphate + thymine</text>
        <dbReference type="Rhea" id="RHEA:16037"/>
        <dbReference type="ChEBI" id="CHEBI:17748"/>
        <dbReference type="ChEBI" id="CHEBI:17821"/>
        <dbReference type="ChEBI" id="CHEBI:43474"/>
        <dbReference type="ChEBI" id="CHEBI:57259"/>
        <dbReference type="EC" id="2.4.2.4"/>
    </reaction>
</comment>
<dbReference type="PANTHER" id="PTHR10515">
    <property type="entry name" value="THYMIDINE PHOSPHORYLASE"/>
    <property type="match status" value="1"/>
</dbReference>
<dbReference type="Gene3D" id="3.90.1170.30">
    <property type="entry name" value="Pyrimidine nucleoside phosphorylase-like, C-terminal domain"/>
    <property type="match status" value="1"/>
</dbReference>
<dbReference type="HOGENOM" id="CLU_025040_0_1_14"/>
<evidence type="ECO:0000256" key="1">
    <source>
        <dbReference type="ARBA" id="ARBA00006915"/>
    </source>
</evidence>
<dbReference type="SUPFAM" id="SSF54680">
    <property type="entry name" value="Pyrimidine nucleoside phosphorylase C-terminal domain"/>
    <property type="match status" value="1"/>
</dbReference>
<dbReference type="SUPFAM" id="SSF47648">
    <property type="entry name" value="Nucleoside phosphorylase/phosphoribosyltransferase N-terminal domain"/>
    <property type="match status" value="1"/>
</dbReference>
<dbReference type="InterPro" id="IPR017459">
    <property type="entry name" value="Glycosyl_Trfase_fam3_N_dom"/>
</dbReference>
<dbReference type="Pfam" id="PF00591">
    <property type="entry name" value="Glycos_transf_3"/>
    <property type="match status" value="1"/>
</dbReference>
<protein>
    <submittedName>
        <fullName evidence="8">Thymidine phosphorylase</fullName>
    </submittedName>
</protein>
<proteinExistence type="inferred from homology"/>
<keyword evidence="9" id="KW-1185">Reference proteome</keyword>
<evidence type="ECO:0000256" key="4">
    <source>
        <dbReference type="ARBA" id="ARBA00022679"/>
    </source>
</evidence>
<organism evidence="8 9">
    <name type="scientific">Mesomycoplasma conjunctivae (strain ATCC 25834 / NCTC 10147 / HRC/581)</name>
    <name type="common">Mycoplasma conjunctivae</name>
    <dbReference type="NCBI Taxonomy" id="572263"/>
    <lineage>
        <taxon>Bacteria</taxon>
        <taxon>Bacillati</taxon>
        <taxon>Mycoplasmatota</taxon>
        <taxon>Mycoplasmoidales</taxon>
        <taxon>Metamycoplasmataceae</taxon>
        <taxon>Mesomycoplasma</taxon>
    </lineage>
</organism>
<dbReference type="InterPro" id="IPR036320">
    <property type="entry name" value="Glycosyl_Trfase_fam3_N_dom_sf"/>
</dbReference>
<sequence>MNVLDLIDKKVNKEKLNQQEYDFLISQYLEGKIADYQMSSLLMAILLNGMSDEEIFYLTKTFIDSGLTIDLSEVEGIKIDKHSTGGVGDTVSMIIAPIFAALGYKVSKMSGRGLAHTGGTLDKLESIDGLSTSLTDTDFVEQVKKDGIAIISQSESLVPADKKIYALRDVTGTVGSIPLIAVSIMSKKIATGSDVIILDVKCGNGAFMKTLKDAKLLGQKMLAIGKYFGKKTIVQITNMSVPLGRMIGNKNEVLEAISVLSGETSPILSQLCFGIVEKTLIEVAGISATKAKAEIKSVIKSGKALEYFKKMIASQGGDIKKIESSEFWTPTHYYDVKSTQSGYVKWESALAFGKLSSLLGAGRMTKEDKIDNEAGIELKVENGEYVQEDQTLFTLYSSQAIDVNKYKDLISETYSIVPQPHKTKVFLARVE</sequence>
<dbReference type="InterPro" id="IPR017872">
    <property type="entry name" value="Pyrmidine_PPase_CS"/>
</dbReference>
<dbReference type="GO" id="GO:0005829">
    <property type="term" value="C:cytosol"/>
    <property type="evidence" value="ECO:0007669"/>
    <property type="project" value="TreeGrafter"/>
</dbReference>
<evidence type="ECO:0000256" key="6">
    <source>
        <dbReference type="ARBA" id="ARBA00056338"/>
    </source>
</evidence>
<dbReference type="eggNOG" id="COG0213">
    <property type="taxonomic scope" value="Bacteria"/>
</dbReference>
<dbReference type="InterPro" id="IPR018090">
    <property type="entry name" value="Pyrmidine_PPas_bac/euk"/>
</dbReference>
<dbReference type="PROSITE" id="PS00647">
    <property type="entry name" value="THYMID_PHOSPHORYLASE"/>
    <property type="match status" value="1"/>
</dbReference>
<dbReference type="SUPFAM" id="SSF52418">
    <property type="entry name" value="Nucleoside phosphorylase/phosphoribosyltransferase catalytic domain"/>
    <property type="match status" value="1"/>
</dbReference>
<dbReference type="Pfam" id="PF02885">
    <property type="entry name" value="Glycos_trans_3N"/>
    <property type="match status" value="1"/>
</dbReference>
<dbReference type="InterPro" id="IPR000053">
    <property type="entry name" value="Thymidine/pyrmidine_PPase"/>
</dbReference>
<dbReference type="NCBIfam" id="NF004490">
    <property type="entry name" value="PRK05820.1"/>
    <property type="match status" value="1"/>
</dbReference>
<accession>C5J6Z5</accession>
<dbReference type="EMBL" id="FM864216">
    <property type="protein sequence ID" value="CAT05258.1"/>
    <property type="molecule type" value="Genomic_DNA"/>
</dbReference>
<dbReference type="FunFam" id="3.40.1030.10:FF:000003">
    <property type="entry name" value="Pyrimidine-nucleoside phosphorylase"/>
    <property type="match status" value="1"/>
</dbReference>
<reference evidence="9" key="1">
    <citation type="journal article" date="2009" name="BMC Bioinformatics">
        <title>The Mycoplasma conjunctivae genome sequencing, annotation and analysis.</title>
        <authorList>
            <person name="Calderon-Copete S.P."/>
            <person name="Wigger G."/>
            <person name="Wunderlin C."/>
            <person name="Schmidheini T."/>
            <person name="Frey J."/>
            <person name="Quail M.A."/>
            <person name="Falquet L."/>
        </authorList>
    </citation>
    <scope>NUCLEOTIDE SEQUENCE [LARGE SCALE GENOMIC DNA]</scope>
    <source>
        <strain evidence="9">ATCC 25834 / NCTC 10147 / HRC/581</strain>
    </source>
</reference>
<dbReference type="PIRSF" id="PIRSF000478">
    <property type="entry name" value="TP_PyNP"/>
    <property type="match status" value="1"/>
</dbReference>
<evidence type="ECO:0000259" key="7">
    <source>
        <dbReference type="SMART" id="SM00941"/>
    </source>
</evidence>
<dbReference type="GO" id="GO:0006213">
    <property type="term" value="P:pyrimidine nucleoside metabolic process"/>
    <property type="evidence" value="ECO:0007669"/>
    <property type="project" value="InterPro"/>
</dbReference>
<comment type="similarity">
    <text evidence="1">Belongs to the thymidine/pyrimidine-nucleoside phosphorylase family.</text>
</comment>
<dbReference type="InterPro" id="IPR013102">
    <property type="entry name" value="PYNP_C"/>
</dbReference>
<dbReference type="KEGG" id="mco:MCJ_005590"/>
<comment type="function">
    <text evidence="6">The enzymes which catalyze the reversible phosphorolysis of pyrimidine nucleosides are involved in the degradation of these compounds and in their utilization as carbon and energy sources, or in the rescue of pyrimidine bases for nucleotide synthesis.</text>
</comment>
<dbReference type="InterPro" id="IPR035902">
    <property type="entry name" value="Nuc_phospho_transferase"/>
</dbReference>